<gene>
    <name evidence="3" type="ORF">LX16_1198</name>
</gene>
<dbReference type="OrthoDB" id="268331at2"/>
<comment type="caution">
    <text evidence="3">The sequence shown here is derived from an EMBL/GenBank/DDBJ whole genome shotgun (WGS) entry which is preliminary data.</text>
</comment>
<dbReference type="Gene3D" id="3.30.530.20">
    <property type="match status" value="1"/>
</dbReference>
<dbReference type="Pfam" id="PF08327">
    <property type="entry name" value="AHSA1"/>
    <property type="match status" value="1"/>
</dbReference>
<dbReference type="SUPFAM" id="SSF55961">
    <property type="entry name" value="Bet v1-like"/>
    <property type="match status" value="1"/>
</dbReference>
<dbReference type="CDD" id="cd08891">
    <property type="entry name" value="SRPBCC_CalC"/>
    <property type="match status" value="1"/>
</dbReference>
<dbReference type="RefSeq" id="WP_147134263.1">
    <property type="nucleotide sequence ID" value="NZ_BAABIJ010000001.1"/>
</dbReference>
<dbReference type="AlphaFoldDB" id="A0A562VCA6"/>
<evidence type="ECO:0000256" key="1">
    <source>
        <dbReference type="ARBA" id="ARBA00006817"/>
    </source>
</evidence>
<sequence length="155" mass="17652">MTETTEMTVRRSVRVPCEPAKAFALFTERMADFWPRDHSIGDSPQAAVVVEPHVGGRWYERGEDGVECRWGRVVEWAPPHRLVLTWQITAEWRYDPDFETLVELHFTPEPDGGCLVTLAHRHLERFGDRADAMYEVFDSAGGWAGTMTAFTRVAG</sequence>
<dbReference type="InterPro" id="IPR023393">
    <property type="entry name" value="START-like_dom_sf"/>
</dbReference>
<dbReference type="EMBL" id="VLLL01000005">
    <property type="protein sequence ID" value="TWJ15488.1"/>
    <property type="molecule type" value="Genomic_DNA"/>
</dbReference>
<accession>A0A562VCA6</accession>
<protein>
    <submittedName>
        <fullName evidence="3">Uncharacterized protein YndB with AHSA1/START domain</fullName>
    </submittedName>
</protein>
<comment type="similarity">
    <text evidence="1">Belongs to the AHA1 family.</text>
</comment>
<organism evidence="3 4">
    <name type="scientific">Stackebrandtia albiflava</name>
    <dbReference type="NCBI Taxonomy" id="406432"/>
    <lineage>
        <taxon>Bacteria</taxon>
        <taxon>Bacillati</taxon>
        <taxon>Actinomycetota</taxon>
        <taxon>Actinomycetes</taxon>
        <taxon>Glycomycetales</taxon>
        <taxon>Glycomycetaceae</taxon>
        <taxon>Stackebrandtia</taxon>
    </lineage>
</organism>
<dbReference type="InterPro" id="IPR013538">
    <property type="entry name" value="ASHA1/2-like_C"/>
</dbReference>
<dbReference type="Proteomes" id="UP000321617">
    <property type="component" value="Unassembled WGS sequence"/>
</dbReference>
<evidence type="ECO:0000313" key="3">
    <source>
        <dbReference type="EMBL" id="TWJ15488.1"/>
    </source>
</evidence>
<name>A0A562VCA6_9ACTN</name>
<evidence type="ECO:0000313" key="4">
    <source>
        <dbReference type="Proteomes" id="UP000321617"/>
    </source>
</evidence>
<evidence type="ECO:0000259" key="2">
    <source>
        <dbReference type="Pfam" id="PF08327"/>
    </source>
</evidence>
<feature type="domain" description="Activator of Hsp90 ATPase homologue 1/2-like C-terminal" evidence="2">
    <location>
        <begin position="18"/>
        <end position="151"/>
    </location>
</feature>
<proteinExistence type="inferred from homology"/>
<reference evidence="3 4" key="1">
    <citation type="journal article" date="2013" name="Stand. Genomic Sci.">
        <title>Genomic Encyclopedia of Type Strains, Phase I: The one thousand microbial genomes (KMG-I) project.</title>
        <authorList>
            <person name="Kyrpides N.C."/>
            <person name="Woyke T."/>
            <person name="Eisen J.A."/>
            <person name="Garrity G."/>
            <person name="Lilburn T.G."/>
            <person name="Beck B.J."/>
            <person name="Whitman W.B."/>
            <person name="Hugenholtz P."/>
            <person name="Klenk H.P."/>
        </authorList>
    </citation>
    <scope>NUCLEOTIDE SEQUENCE [LARGE SCALE GENOMIC DNA]</scope>
    <source>
        <strain evidence="3 4">DSM 45044</strain>
    </source>
</reference>
<keyword evidence="4" id="KW-1185">Reference proteome</keyword>